<evidence type="ECO:0000256" key="1">
    <source>
        <dbReference type="SAM" id="MobiDB-lite"/>
    </source>
</evidence>
<dbReference type="Pfam" id="PF13808">
    <property type="entry name" value="DDE_Tnp_1_assoc"/>
    <property type="match status" value="1"/>
</dbReference>
<dbReference type="AlphaFoldDB" id="A0A939HEF9"/>
<keyword evidence="4" id="KW-1185">Reference proteome</keyword>
<evidence type="ECO:0000259" key="2">
    <source>
        <dbReference type="Pfam" id="PF13808"/>
    </source>
</evidence>
<evidence type="ECO:0000313" key="3">
    <source>
        <dbReference type="EMBL" id="MBO1266411.1"/>
    </source>
</evidence>
<proteinExistence type="predicted"/>
<dbReference type="EMBL" id="JAFNLL010000002">
    <property type="protein sequence ID" value="MBO1266411.1"/>
    <property type="molecule type" value="Genomic_DNA"/>
</dbReference>
<evidence type="ECO:0000313" key="4">
    <source>
        <dbReference type="Proteomes" id="UP000664164"/>
    </source>
</evidence>
<dbReference type="InterPro" id="IPR032806">
    <property type="entry name" value="YbfD_N"/>
</dbReference>
<protein>
    <submittedName>
        <fullName evidence="3">Transposase family protein</fullName>
    </submittedName>
</protein>
<reference evidence="3" key="1">
    <citation type="submission" date="2021-03" db="EMBL/GenBank/DDBJ databases">
        <title>A new species, PO-11, isolated from a karst cave deposit.</title>
        <authorList>
            <person name="Zhaoxiaoyong W."/>
        </authorList>
    </citation>
    <scope>NUCLEOTIDE SEQUENCE</scope>
    <source>
        <strain evidence="3">PO-11</strain>
    </source>
</reference>
<accession>A0A939HEF9</accession>
<name>A0A939HEF9_9MICC</name>
<organism evidence="3 4">
    <name type="scientific">Arthrobacter cavernae</name>
    <dbReference type="NCBI Taxonomy" id="2817681"/>
    <lineage>
        <taxon>Bacteria</taxon>
        <taxon>Bacillati</taxon>
        <taxon>Actinomycetota</taxon>
        <taxon>Actinomycetes</taxon>
        <taxon>Micrococcales</taxon>
        <taxon>Micrococcaceae</taxon>
        <taxon>Arthrobacter</taxon>
    </lineage>
</organism>
<gene>
    <name evidence="3" type="ORF">J1902_00180</name>
</gene>
<comment type="caution">
    <text evidence="3">The sequence shown here is derived from an EMBL/GenBank/DDBJ whole genome shotgun (WGS) entry which is preliminary data.</text>
</comment>
<feature type="domain" description="H repeat-associated protein N-terminal" evidence="2">
    <location>
        <begin position="14"/>
        <end position="90"/>
    </location>
</feature>
<feature type="region of interest" description="Disordered" evidence="1">
    <location>
        <begin position="128"/>
        <end position="149"/>
    </location>
</feature>
<dbReference type="Proteomes" id="UP000664164">
    <property type="component" value="Unassembled WGS sequence"/>
</dbReference>
<sequence length="149" mass="15817">MRAAALDVAGDAHSVPDPGKRRGIRHRFTRIPVIAFCVTRQARSFASIAEWAKDAAETGLAEAGITVPHVVAIQRVLARMDAGVLDTAIGSGLWRLIAGVQGVELTADKNGHDGGDDWADWPTPNSPAHDPQLIGRQPGSRIPGARFTV</sequence>
<dbReference type="RefSeq" id="WP_207614535.1">
    <property type="nucleotide sequence ID" value="NZ_JAFNLL010000002.1"/>
</dbReference>